<reference evidence="4 5" key="1">
    <citation type="journal article" date="2014" name="Genome Announc.">
        <title>Draft Genome Sequences of Three Alkaliphilic Bacillus Strains, Bacillus wakoensis JCM 9140T, Bacillus akibai JCM 9157T, and Bacillus hemicellulosilyticus JCM 9152T.</title>
        <authorList>
            <person name="Yuki M."/>
            <person name="Oshima K."/>
            <person name="Suda W."/>
            <person name="Oshida Y."/>
            <person name="Kitamura K."/>
            <person name="Iida T."/>
            <person name="Hattori M."/>
            <person name="Ohkuma M."/>
        </authorList>
    </citation>
    <scope>NUCLEOTIDE SEQUENCE [LARGE SCALE GENOMIC DNA]</scope>
    <source>
        <strain evidence="4 5">JCM 9157</strain>
    </source>
</reference>
<dbReference type="OrthoDB" id="9788221at2"/>
<dbReference type="InterPro" id="IPR003719">
    <property type="entry name" value="Phenazine_PhzF-like"/>
</dbReference>
<evidence type="ECO:0000256" key="2">
    <source>
        <dbReference type="ARBA" id="ARBA00023235"/>
    </source>
</evidence>
<dbReference type="Gene3D" id="3.10.310.10">
    <property type="entry name" value="Diaminopimelate Epimerase, Chain A, domain 1"/>
    <property type="match status" value="2"/>
</dbReference>
<dbReference type="Proteomes" id="UP000018896">
    <property type="component" value="Unassembled WGS sequence"/>
</dbReference>
<feature type="active site" evidence="3">
    <location>
        <position position="47"/>
    </location>
</feature>
<keyword evidence="2" id="KW-0413">Isomerase</keyword>
<dbReference type="EMBL" id="BAUV01000048">
    <property type="protein sequence ID" value="GAE36953.1"/>
    <property type="molecule type" value="Genomic_DNA"/>
</dbReference>
<dbReference type="PANTHER" id="PTHR13774:SF39">
    <property type="entry name" value="BIOSYNTHESIS PROTEIN, PUTATIVE-RELATED"/>
    <property type="match status" value="1"/>
</dbReference>
<organism evidence="4 5">
    <name type="scientific">Halalkalibacter akibai (strain ATCC 43226 / DSM 21942 / CIP 109018 / JCM 9157 / 1139)</name>
    <name type="common">Bacillus akibai</name>
    <dbReference type="NCBI Taxonomy" id="1236973"/>
    <lineage>
        <taxon>Bacteria</taxon>
        <taxon>Bacillati</taxon>
        <taxon>Bacillota</taxon>
        <taxon>Bacilli</taxon>
        <taxon>Bacillales</taxon>
        <taxon>Bacillaceae</taxon>
        <taxon>Halalkalibacter</taxon>
    </lineage>
</organism>
<evidence type="ECO:0000313" key="5">
    <source>
        <dbReference type="Proteomes" id="UP000018896"/>
    </source>
</evidence>
<dbReference type="STRING" id="1236973.JCM9157_4191"/>
<proteinExistence type="inferred from homology"/>
<dbReference type="PANTHER" id="PTHR13774">
    <property type="entry name" value="PHENAZINE BIOSYNTHESIS PROTEIN"/>
    <property type="match status" value="1"/>
</dbReference>
<protein>
    <submittedName>
        <fullName evidence="4">Phenazine biosynthesis protein PhzF</fullName>
    </submittedName>
</protein>
<dbReference type="AlphaFoldDB" id="W4QZ69"/>
<comment type="caution">
    <text evidence="4">The sequence shown here is derived from an EMBL/GenBank/DDBJ whole genome shotgun (WGS) entry which is preliminary data.</text>
</comment>
<dbReference type="PIRSF" id="PIRSF016184">
    <property type="entry name" value="PhzC_PhzF"/>
    <property type="match status" value="1"/>
</dbReference>
<dbReference type="SUPFAM" id="SSF54506">
    <property type="entry name" value="Diaminopimelate epimerase-like"/>
    <property type="match status" value="1"/>
</dbReference>
<gene>
    <name evidence="4" type="ORF">JCM9157_4191</name>
</gene>
<dbReference type="eggNOG" id="COG0384">
    <property type="taxonomic scope" value="Bacteria"/>
</dbReference>
<dbReference type="Pfam" id="PF02567">
    <property type="entry name" value="PhzC-PhzF"/>
    <property type="match status" value="1"/>
</dbReference>
<accession>W4QZ69</accession>
<keyword evidence="5" id="KW-1185">Reference proteome</keyword>
<dbReference type="GO" id="GO:0005737">
    <property type="term" value="C:cytoplasm"/>
    <property type="evidence" value="ECO:0007669"/>
    <property type="project" value="TreeGrafter"/>
</dbReference>
<dbReference type="RefSeq" id="WP_035667250.1">
    <property type="nucleotide sequence ID" value="NZ_BAUV01000048.1"/>
</dbReference>
<evidence type="ECO:0000256" key="3">
    <source>
        <dbReference type="PIRSR" id="PIRSR016184-1"/>
    </source>
</evidence>
<name>W4QZ69_HALA3</name>
<comment type="similarity">
    <text evidence="1">Belongs to the PhzF family.</text>
</comment>
<dbReference type="GO" id="GO:0016853">
    <property type="term" value="F:isomerase activity"/>
    <property type="evidence" value="ECO:0007669"/>
    <property type="project" value="UniProtKB-KW"/>
</dbReference>
<dbReference type="NCBIfam" id="TIGR00654">
    <property type="entry name" value="PhzF_family"/>
    <property type="match status" value="1"/>
</dbReference>
<evidence type="ECO:0000313" key="4">
    <source>
        <dbReference type="EMBL" id="GAE36953.1"/>
    </source>
</evidence>
<evidence type="ECO:0000256" key="1">
    <source>
        <dbReference type="ARBA" id="ARBA00008270"/>
    </source>
</evidence>
<sequence length="296" mass="32690">MKKISIYHVDAFTSVAFGGNPAGVVPDANNLTSEMMQKIAKEVNLSETAFLQTSENSHAADFRIRYFSPTNEIDFCGHATLATTWILLTELGYNNRSSITLETNVGLIEMELSSEGIMMTQLSPKLKEINSDLEHIVELVGLRIDDIDQRFACKLSYTGNWHLLVPVKTKEAVDRAKPNFEFLSQHNQMNNICTTHLFTFDSQEEGCLLYTRDFAPAVGILEDPVTGSANGALAGYLYLEGIVPSDRDYKFTIAQGHKLGRPGYVKVEILQGSESAKFKIGGKAVTTIAGIFQIPL</sequence>